<keyword evidence="3" id="KW-0479">Metal-binding</keyword>
<reference evidence="11" key="1">
    <citation type="submission" date="2022-07" db="EMBL/GenBank/DDBJ databases">
        <title>The genome of Lyophyllum shimeji provides insight into the initial evolution of ectomycorrhizal fungal genome.</title>
        <authorList>
            <person name="Kobayashi Y."/>
            <person name="Shibata T."/>
            <person name="Hirakawa H."/>
            <person name="Shigenobu S."/>
            <person name="Nishiyama T."/>
            <person name="Yamada A."/>
            <person name="Hasebe M."/>
            <person name="Kawaguchi M."/>
        </authorList>
    </citation>
    <scope>NUCLEOTIDE SEQUENCE</scope>
    <source>
        <strain evidence="11">AT787</strain>
    </source>
</reference>
<dbReference type="EMBL" id="BRPK01000005">
    <property type="protein sequence ID" value="GLB38226.1"/>
    <property type="molecule type" value="Genomic_DNA"/>
</dbReference>
<sequence>MVGWSIWMALYIPFFFWSVSGGPLVDRTESPSSERIGCGSELTEADVLAAEKDFTEQKASLSLSETAPLEIDVHWHIVAANATLAGGWIPNEQIDAQMEVLNQDYAEVGVSWRHADTTRIISPDWFKRIQQANSPDANTMKTIFRKGGANALNVFTVAFPGSSLLGYSTFPWSYRNQPQIDGIVLRYSSLPGGSAVNHDLGRTLTHEAGHCLGLYHTFQGGCTGEGDLVDDTPAVSVPNFGCPIGRDSCPGDGVDLINNFMDYTDDSCKTGFTTGQIARMQAAGQIYRGAP</sequence>
<keyword evidence="6" id="KW-0862">Zinc</keyword>
<dbReference type="Gene3D" id="3.40.390.10">
    <property type="entry name" value="Collagenase (Catalytic Domain)"/>
    <property type="match status" value="1"/>
</dbReference>
<keyword evidence="12" id="KW-1185">Reference proteome</keyword>
<evidence type="ECO:0000259" key="10">
    <source>
        <dbReference type="Pfam" id="PF05572"/>
    </source>
</evidence>
<name>A0A9P3PM61_LYOSH</name>
<evidence type="ECO:0000256" key="1">
    <source>
        <dbReference type="ARBA" id="ARBA00008721"/>
    </source>
</evidence>
<evidence type="ECO:0000256" key="2">
    <source>
        <dbReference type="ARBA" id="ARBA00022670"/>
    </source>
</evidence>
<evidence type="ECO:0000256" key="7">
    <source>
        <dbReference type="ARBA" id="ARBA00023049"/>
    </source>
</evidence>
<organism evidence="11 12">
    <name type="scientific">Lyophyllum shimeji</name>
    <name type="common">Hon-shimeji</name>
    <name type="synonym">Tricholoma shimeji</name>
    <dbReference type="NCBI Taxonomy" id="47721"/>
    <lineage>
        <taxon>Eukaryota</taxon>
        <taxon>Fungi</taxon>
        <taxon>Dikarya</taxon>
        <taxon>Basidiomycota</taxon>
        <taxon>Agaricomycotina</taxon>
        <taxon>Agaricomycetes</taxon>
        <taxon>Agaricomycetidae</taxon>
        <taxon>Agaricales</taxon>
        <taxon>Tricholomatineae</taxon>
        <taxon>Lyophyllaceae</taxon>
        <taxon>Lyophyllum</taxon>
    </lineage>
</organism>
<evidence type="ECO:0000256" key="4">
    <source>
        <dbReference type="ARBA" id="ARBA00022729"/>
    </source>
</evidence>
<dbReference type="OrthoDB" id="536211at2759"/>
<comment type="caution">
    <text evidence="11">The sequence shown here is derived from an EMBL/GenBank/DDBJ whole genome shotgun (WGS) entry which is preliminary data.</text>
</comment>
<keyword evidence="7" id="KW-0482">Metalloprotease</keyword>
<evidence type="ECO:0000256" key="5">
    <source>
        <dbReference type="ARBA" id="ARBA00022801"/>
    </source>
</evidence>
<keyword evidence="5" id="KW-0378">Hydrolase</keyword>
<keyword evidence="8" id="KW-1015">Disulfide bond</keyword>
<feature type="domain" description="Peptidase M43 pregnancy-associated plasma-A" evidence="10">
    <location>
        <begin position="196"/>
        <end position="282"/>
    </location>
</feature>
<evidence type="ECO:0000256" key="3">
    <source>
        <dbReference type="ARBA" id="ARBA00022723"/>
    </source>
</evidence>
<dbReference type="GO" id="GO:0006508">
    <property type="term" value="P:proteolysis"/>
    <property type="evidence" value="ECO:0007669"/>
    <property type="project" value="UniProtKB-KW"/>
</dbReference>
<dbReference type="CDD" id="cd04275">
    <property type="entry name" value="ZnMc_pappalysin_like"/>
    <property type="match status" value="1"/>
</dbReference>
<keyword evidence="2" id="KW-0645">Protease</keyword>
<dbReference type="GO" id="GO:0008237">
    <property type="term" value="F:metallopeptidase activity"/>
    <property type="evidence" value="ECO:0007669"/>
    <property type="project" value="UniProtKB-KW"/>
</dbReference>
<evidence type="ECO:0000256" key="6">
    <source>
        <dbReference type="ARBA" id="ARBA00022833"/>
    </source>
</evidence>
<feature type="signal peptide" evidence="9">
    <location>
        <begin position="1"/>
        <end position="21"/>
    </location>
</feature>
<comment type="similarity">
    <text evidence="1">Belongs to the peptidase M43B family.</text>
</comment>
<protein>
    <submittedName>
        <fullName evidence="11">Pregnancy-associated plasma protein-A</fullName>
    </submittedName>
</protein>
<dbReference type="InterPro" id="IPR008754">
    <property type="entry name" value="Peptidase_M43"/>
</dbReference>
<evidence type="ECO:0000313" key="11">
    <source>
        <dbReference type="EMBL" id="GLB38226.1"/>
    </source>
</evidence>
<dbReference type="AlphaFoldDB" id="A0A9P3PM61"/>
<feature type="chain" id="PRO_5040121715" evidence="9">
    <location>
        <begin position="22"/>
        <end position="291"/>
    </location>
</feature>
<dbReference type="PANTHER" id="PTHR47466">
    <property type="match status" value="1"/>
</dbReference>
<dbReference type="PANTHER" id="PTHR47466:SF1">
    <property type="entry name" value="METALLOPROTEASE MEP1 (AFU_ORTHOLOGUE AFUA_1G07730)-RELATED"/>
    <property type="match status" value="1"/>
</dbReference>
<evidence type="ECO:0000313" key="12">
    <source>
        <dbReference type="Proteomes" id="UP001063166"/>
    </source>
</evidence>
<dbReference type="GO" id="GO:0046872">
    <property type="term" value="F:metal ion binding"/>
    <property type="evidence" value="ECO:0007669"/>
    <property type="project" value="UniProtKB-KW"/>
</dbReference>
<accession>A0A9P3PM61</accession>
<dbReference type="Pfam" id="PF05572">
    <property type="entry name" value="Peptidase_M43"/>
    <property type="match status" value="1"/>
</dbReference>
<dbReference type="SUPFAM" id="SSF55486">
    <property type="entry name" value="Metalloproteases ('zincins'), catalytic domain"/>
    <property type="match status" value="1"/>
</dbReference>
<dbReference type="InterPro" id="IPR024079">
    <property type="entry name" value="MetalloPept_cat_dom_sf"/>
</dbReference>
<evidence type="ECO:0000256" key="9">
    <source>
        <dbReference type="SAM" id="SignalP"/>
    </source>
</evidence>
<proteinExistence type="inferred from homology"/>
<dbReference type="Proteomes" id="UP001063166">
    <property type="component" value="Unassembled WGS sequence"/>
</dbReference>
<evidence type="ECO:0000256" key="8">
    <source>
        <dbReference type="ARBA" id="ARBA00023157"/>
    </source>
</evidence>
<gene>
    <name evidence="11" type="ORF">LshimejAT787_0500910</name>
</gene>
<keyword evidence="4 9" id="KW-0732">Signal</keyword>